<comment type="caution">
    <text evidence="1">The sequence shown here is derived from an EMBL/GenBank/DDBJ whole genome shotgun (WGS) entry which is preliminary data.</text>
</comment>
<dbReference type="InterPro" id="IPR055304">
    <property type="entry name" value="CHCHD2/10-like"/>
</dbReference>
<dbReference type="AlphaFoldDB" id="A0ABD1MCU5"/>
<dbReference type="Proteomes" id="UP001603857">
    <property type="component" value="Unassembled WGS sequence"/>
</dbReference>
<keyword evidence="2" id="KW-1185">Reference proteome</keyword>
<dbReference type="EMBL" id="JBGMDY010000005">
    <property type="protein sequence ID" value="KAL2333626.1"/>
    <property type="molecule type" value="Genomic_DNA"/>
</dbReference>
<sequence>MAFGIRSVVAHRVVGIVMGPRTIQHETIVNEVVVAAPAPTTNAFCGDACNLHIKAFQNGSKFLLMLLILHTLKLLKTLRDVSQVDTFHSLEEGFSLLIPPTQHEEEKKTQVKEELERDFKRFYE</sequence>
<organism evidence="1 2">
    <name type="scientific">Flemingia macrophylla</name>
    <dbReference type="NCBI Taxonomy" id="520843"/>
    <lineage>
        <taxon>Eukaryota</taxon>
        <taxon>Viridiplantae</taxon>
        <taxon>Streptophyta</taxon>
        <taxon>Embryophyta</taxon>
        <taxon>Tracheophyta</taxon>
        <taxon>Spermatophyta</taxon>
        <taxon>Magnoliopsida</taxon>
        <taxon>eudicotyledons</taxon>
        <taxon>Gunneridae</taxon>
        <taxon>Pentapetalae</taxon>
        <taxon>rosids</taxon>
        <taxon>fabids</taxon>
        <taxon>Fabales</taxon>
        <taxon>Fabaceae</taxon>
        <taxon>Papilionoideae</taxon>
        <taxon>50 kb inversion clade</taxon>
        <taxon>NPAAA clade</taxon>
        <taxon>indigoferoid/millettioid clade</taxon>
        <taxon>Phaseoleae</taxon>
        <taxon>Flemingia</taxon>
    </lineage>
</organism>
<reference evidence="1 2" key="1">
    <citation type="submission" date="2024-08" db="EMBL/GenBank/DDBJ databases">
        <title>Insights into the chromosomal genome structure of Flemingia macrophylla.</title>
        <authorList>
            <person name="Ding Y."/>
            <person name="Zhao Y."/>
            <person name="Bi W."/>
            <person name="Wu M."/>
            <person name="Zhao G."/>
            <person name="Gong Y."/>
            <person name="Li W."/>
            <person name="Zhang P."/>
        </authorList>
    </citation>
    <scope>NUCLEOTIDE SEQUENCE [LARGE SCALE GENOMIC DNA]</scope>
    <source>
        <strain evidence="1">DYQJB</strain>
        <tissue evidence="1">Leaf</tissue>
    </source>
</reference>
<evidence type="ECO:0000313" key="2">
    <source>
        <dbReference type="Proteomes" id="UP001603857"/>
    </source>
</evidence>
<dbReference type="PANTHER" id="PTHR13523">
    <property type="entry name" value="COILED-COIL-HELIX-COILED-COIL-HELIX DOMAIN CONTAINING 2/NUR77"/>
    <property type="match status" value="1"/>
</dbReference>
<evidence type="ECO:0000313" key="1">
    <source>
        <dbReference type="EMBL" id="KAL2333626.1"/>
    </source>
</evidence>
<accession>A0ABD1MCU5</accession>
<name>A0ABD1MCU5_9FABA</name>
<protein>
    <submittedName>
        <fullName evidence="1">Uncharacterized protein</fullName>
    </submittedName>
</protein>
<gene>
    <name evidence="1" type="ORF">Fmac_014839</name>
</gene>
<proteinExistence type="predicted"/>
<dbReference type="PANTHER" id="PTHR13523:SF2">
    <property type="entry name" value="COILED-COIL-HELIX-COILED-COIL-HELIX DOMAIN CONTAINING 2, ISOFORM A-RELATED"/>
    <property type="match status" value="1"/>
</dbReference>